<dbReference type="InterPro" id="IPR000172">
    <property type="entry name" value="GMC_OxRdtase_N"/>
</dbReference>
<dbReference type="PANTHER" id="PTHR46056">
    <property type="entry name" value="LONG-CHAIN-ALCOHOL OXIDASE"/>
    <property type="match status" value="1"/>
</dbReference>
<comment type="similarity">
    <text evidence="1">Belongs to the GMC oxidoreductase family.</text>
</comment>
<evidence type="ECO:0000256" key="3">
    <source>
        <dbReference type="ARBA" id="ARBA00022827"/>
    </source>
</evidence>
<accession>A0A9N7NQD2</accession>
<evidence type="ECO:0000256" key="2">
    <source>
        <dbReference type="ARBA" id="ARBA00022630"/>
    </source>
</evidence>
<feature type="domain" description="Glucose-methanol-choline oxidoreductase N-terminal" evidence="6">
    <location>
        <begin position="282"/>
        <end position="500"/>
    </location>
</feature>
<keyword evidence="3" id="KW-0274">FAD</keyword>
<dbReference type="EMBL" id="CACSLK010027840">
    <property type="protein sequence ID" value="CAA0833398.1"/>
    <property type="molecule type" value="Genomic_DNA"/>
</dbReference>
<evidence type="ECO:0000313" key="8">
    <source>
        <dbReference type="EMBL" id="CAA0833398.1"/>
    </source>
</evidence>
<evidence type="ECO:0000313" key="9">
    <source>
        <dbReference type="Proteomes" id="UP001153555"/>
    </source>
</evidence>
<evidence type="ECO:0000259" key="7">
    <source>
        <dbReference type="Pfam" id="PF00890"/>
    </source>
</evidence>
<protein>
    <submittedName>
        <fullName evidence="8">Long-chain-alcohol oxidase FAO4B</fullName>
    </submittedName>
</protein>
<feature type="region of interest" description="Disordered" evidence="5">
    <location>
        <begin position="1"/>
        <end position="31"/>
    </location>
</feature>
<keyword evidence="2" id="KW-0285">Flavoprotein</keyword>
<dbReference type="Pfam" id="PF00732">
    <property type="entry name" value="GMC_oxred_N"/>
    <property type="match status" value="1"/>
</dbReference>
<dbReference type="InterPro" id="IPR003953">
    <property type="entry name" value="FAD-dep_OxRdtase_2_FAD-bd"/>
</dbReference>
<sequence>MKEEEEERGPHPLLKGGRKNGQSSSYSHGFSPSQIQSLTAICRTLIPSLQTGAVDVDNNNDEFYQSSGPHEVAEFMMKRGVAEAVFIVRIVLRLLSSRLGTLLLCGRICLNRKWPFVHCFSELPLNKRETILQTWSKETFLLPLRISFLMLKALCLFVFFSRIDENSTNPAWKAIGYQVEAVEKPTAPQNERPLEKGIIETTNQNGSSLKESLIRKGIHITDDTNENNAYRIKCDVVVVGSGSGGGVAAAILAKSGQKVLVLEKGQYFVARDYSGLEGPSVSELYESGGMLSTRDGKIMILAGSTVGGGSSVNWSACIRTPDHILREWSHKNKITFFDTCEYRSAMDRVCERIGVTENCTEEGFNNRVLRRGCENLGVKVDPVPRNTSANHYCGSCCYGCRRGDKKGTDLTWLVDAVENGAVILSGCKAEKFILNDEKPRKKCVGVIASTEIGKNVMKIKLIIEAKATISACGALSTPPLLISSGLTNKNIGENLHLHPVSFVWGYFPESSAELEGKSFEGGIITSFHKKPTSAC</sequence>
<gene>
    <name evidence="8" type="ORF">SHERM_28659</name>
</gene>
<dbReference type="GO" id="GO:0050660">
    <property type="term" value="F:flavin adenine dinucleotide binding"/>
    <property type="evidence" value="ECO:0007669"/>
    <property type="project" value="InterPro"/>
</dbReference>
<dbReference type="OrthoDB" id="269227at2759"/>
<feature type="compositionally biased region" description="Polar residues" evidence="5">
    <location>
        <begin position="20"/>
        <end position="31"/>
    </location>
</feature>
<dbReference type="AlphaFoldDB" id="A0A9N7NQD2"/>
<comment type="caution">
    <text evidence="8">The sequence shown here is derived from an EMBL/GenBank/DDBJ whole genome shotgun (WGS) entry which is preliminary data.</text>
</comment>
<name>A0A9N7NQD2_STRHE</name>
<dbReference type="InterPro" id="IPR036188">
    <property type="entry name" value="FAD/NAD-bd_sf"/>
</dbReference>
<dbReference type="Proteomes" id="UP001153555">
    <property type="component" value="Unassembled WGS sequence"/>
</dbReference>
<keyword evidence="9" id="KW-1185">Reference proteome</keyword>
<evidence type="ECO:0000256" key="5">
    <source>
        <dbReference type="SAM" id="MobiDB-lite"/>
    </source>
</evidence>
<dbReference type="Pfam" id="PF00890">
    <property type="entry name" value="FAD_binding_2"/>
    <property type="match status" value="1"/>
</dbReference>
<reference evidence="8" key="1">
    <citation type="submission" date="2019-12" db="EMBL/GenBank/DDBJ databases">
        <authorList>
            <person name="Scholes J."/>
        </authorList>
    </citation>
    <scope>NUCLEOTIDE SEQUENCE</scope>
</reference>
<evidence type="ECO:0000256" key="1">
    <source>
        <dbReference type="ARBA" id="ARBA00010790"/>
    </source>
</evidence>
<keyword evidence="4" id="KW-0560">Oxidoreductase</keyword>
<proteinExistence type="inferred from homology"/>
<dbReference type="Gene3D" id="3.50.50.60">
    <property type="entry name" value="FAD/NAD(P)-binding domain"/>
    <property type="match status" value="1"/>
</dbReference>
<dbReference type="SUPFAM" id="SSF51905">
    <property type="entry name" value="FAD/NAD(P)-binding domain"/>
    <property type="match status" value="1"/>
</dbReference>
<organism evidence="8 9">
    <name type="scientific">Striga hermonthica</name>
    <name type="common">Purple witchweed</name>
    <name type="synonym">Buchnera hermonthica</name>
    <dbReference type="NCBI Taxonomy" id="68872"/>
    <lineage>
        <taxon>Eukaryota</taxon>
        <taxon>Viridiplantae</taxon>
        <taxon>Streptophyta</taxon>
        <taxon>Embryophyta</taxon>
        <taxon>Tracheophyta</taxon>
        <taxon>Spermatophyta</taxon>
        <taxon>Magnoliopsida</taxon>
        <taxon>eudicotyledons</taxon>
        <taxon>Gunneridae</taxon>
        <taxon>Pentapetalae</taxon>
        <taxon>asterids</taxon>
        <taxon>lamiids</taxon>
        <taxon>Lamiales</taxon>
        <taxon>Orobanchaceae</taxon>
        <taxon>Buchnereae</taxon>
        <taxon>Striga</taxon>
    </lineage>
</organism>
<evidence type="ECO:0000259" key="6">
    <source>
        <dbReference type="Pfam" id="PF00732"/>
    </source>
</evidence>
<dbReference type="PANTHER" id="PTHR46056:SF10">
    <property type="entry name" value="LONG-CHAIN-ALCOHOL OXIDASE FAO3"/>
    <property type="match status" value="1"/>
</dbReference>
<dbReference type="GO" id="GO:0016614">
    <property type="term" value="F:oxidoreductase activity, acting on CH-OH group of donors"/>
    <property type="evidence" value="ECO:0007669"/>
    <property type="project" value="InterPro"/>
</dbReference>
<evidence type="ECO:0000256" key="4">
    <source>
        <dbReference type="ARBA" id="ARBA00023002"/>
    </source>
</evidence>
<feature type="domain" description="FAD-dependent oxidoreductase 2 FAD-binding" evidence="7">
    <location>
        <begin position="235"/>
        <end position="268"/>
    </location>
</feature>